<dbReference type="EMBL" id="MU275914">
    <property type="protein sequence ID" value="KAI0046917.1"/>
    <property type="molecule type" value="Genomic_DNA"/>
</dbReference>
<comment type="caution">
    <text evidence="1">The sequence shown here is derived from an EMBL/GenBank/DDBJ whole genome shotgun (WGS) entry which is preliminary data.</text>
</comment>
<name>A0ACB8RSV6_9AGAM</name>
<dbReference type="Proteomes" id="UP000814033">
    <property type="component" value="Unassembled WGS sequence"/>
</dbReference>
<sequence length="175" mass="20395">MPTQQLTLTTTNMRNLVIANKSDVIYYEIVTPRWEKDVTRISRKDPNTRAFNVVGELRNEFERPVAVRMYGGEFRPVEDFLGRPSGEDAFLKGKFQGKDGRSYIWRVKGRHLELVQEDNSGNTPVAVFHPHKRYLFVLRMSRHPYLEIDASMLDALDSVIISFILIQHRRRDGCK</sequence>
<proteinExistence type="predicted"/>
<organism evidence="1 2">
    <name type="scientific">Auriscalpium vulgare</name>
    <dbReference type="NCBI Taxonomy" id="40419"/>
    <lineage>
        <taxon>Eukaryota</taxon>
        <taxon>Fungi</taxon>
        <taxon>Dikarya</taxon>
        <taxon>Basidiomycota</taxon>
        <taxon>Agaricomycotina</taxon>
        <taxon>Agaricomycetes</taxon>
        <taxon>Russulales</taxon>
        <taxon>Auriscalpiaceae</taxon>
        <taxon>Auriscalpium</taxon>
    </lineage>
</organism>
<evidence type="ECO:0000313" key="2">
    <source>
        <dbReference type="Proteomes" id="UP000814033"/>
    </source>
</evidence>
<keyword evidence="2" id="KW-1185">Reference proteome</keyword>
<reference evidence="1" key="2">
    <citation type="journal article" date="2022" name="New Phytol.">
        <title>Evolutionary transition to the ectomycorrhizal habit in the genomes of a hyperdiverse lineage of mushroom-forming fungi.</title>
        <authorList>
            <person name="Looney B."/>
            <person name="Miyauchi S."/>
            <person name="Morin E."/>
            <person name="Drula E."/>
            <person name="Courty P.E."/>
            <person name="Kohler A."/>
            <person name="Kuo A."/>
            <person name="LaButti K."/>
            <person name="Pangilinan J."/>
            <person name="Lipzen A."/>
            <person name="Riley R."/>
            <person name="Andreopoulos W."/>
            <person name="He G."/>
            <person name="Johnson J."/>
            <person name="Nolan M."/>
            <person name="Tritt A."/>
            <person name="Barry K.W."/>
            <person name="Grigoriev I.V."/>
            <person name="Nagy L.G."/>
            <person name="Hibbett D."/>
            <person name="Henrissat B."/>
            <person name="Matheny P.B."/>
            <person name="Labbe J."/>
            <person name="Martin F.M."/>
        </authorList>
    </citation>
    <scope>NUCLEOTIDE SEQUENCE</scope>
    <source>
        <strain evidence="1">FP105234-sp</strain>
    </source>
</reference>
<gene>
    <name evidence="1" type="ORF">FA95DRAFT_1582851</name>
</gene>
<protein>
    <submittedName>
        <fullName evidence="1">Uncharacterized protein</fullName>
    </submittedName>
</protein>
<reference evidence="1" key="1">
    <citation type="submission" date="2021-02" db="EMBL/GenBank/DDBJ databases">
        <authorList>
            <consortium name="DOE Joint Genome Institute"/>
            <person name="Ahrendt S."/>
            <person name="Looney B.P."/>
            <person name="Miyauchi S."/>
            <person name="Morin E."/>
            <person name="Drula E."/>
            <person name="Courty P.E."/>
            <person name="Chicoki N."/>
            <person name="Fauchery L."/>
            <person name="Kohler A."/>
            <person name="Kuo A."/>
            <person name="Labutti K."/>
            <person name="Pangilinan J."/>
            <person name="Lipzen A."/>
            <person name="Riley R."/>
            <person name="Andreopoulos W."/>
            <person name="He G."/>
            <person name="Johnson J."/>
            <person name="Barry K.W."/>
            <person name="Grigoriev I.V."/>
            <person name="Nagy L."/>
            <person name="Hibbett D."/>
            <person name="Henrissat B."/>
            <person name="Matheny P.B."/>
            <person name="Labbe J."/>
            <person name="Martin F."/>
        </authorList>
    </citation>
    <scope>NUCLEOTIDE SEQUENCE</scope>
    <source>
        <strain evidence="1">FP105234-sp</strain>
    </source>
</reference>
<accession>A0ACB8RSV6</accession>
<evidence type="ECO:0000313" key="1">
    <source>
        <dbReference type="EMBL" id="KAI0046917.1"/>
    </source>
</evidence>